<feature type="region of interest" description="Disordered" evidence="1">
    <location>
        <begin position="60"/>
        <end position="88"/>
    </location>
</feature>
<comment type="caution">
    <text evidence="2">The sequence shown here is derived from an EMBL/GenBank/DDBJ whole genome shotgun (WGS) entry which is preliminary data.</text>
</comment>
<feature type="region of interest" description="Disordered" evidence="1">
    <location>
        <begin position="1"/>
        <end position="27"/>
    </location>
</feature>
<dbReference type="AlphaFoldDB" id="A0A9P7C1D0"/>
<accession>A0A9P7C1D0</accession>
<reference evidence="2" key="1">
    <citation type="journal article" date="2020" name="Microb. Genom.">
        <title>Genetic diversity of clinical and environmental Mucorales isolates obtained from an investigation of mucormycosis cases among solid organ transplant recipients.</title>
        <authorList>
            <person name="Nguyen M.H."/>
            <person name="Kaul D."/>
            <person name="Muto C."/>
            <person name="Cheng S.J."/>
            <person name="Richter R.A."/>
            <person name="Bruno V.M."/>
            <person name="Liu G."/>
            <person name="Beyhan S."/>
            <person name="Sundermann A.J."/>
            <person name="Mounaud S."/>
            <person name="Pasculle A.W."/>
            <person name="Nierman W.C."/>
            <person name="Driscoll E."/>
            <person name="Cumbie R."/>
            <person name="Clancy C.J."/>
            <person name="Dupont C.L."/>
        </authorList>
    </citation>
    <scope>NUCLEOTIDE SEQUENCE</scope>
    <source>
        <strain evidence="2">GL16</strain>
    </source>
</reference>
<dbReference type="Proteomes" id="UP000717996">
    <property type="component" value="Unassembled WGS sequence"/>
</dbReference>
<protein>
    <submittedName>
        <fullName evidence="2">Uncharacterized protein</fullName>
    </submittedName>
</protein>
<gene>
    <name evidence="2" type="ORF">G6F51_013517</name>
</gene>
<evidence type="ECO:0000256" key="1">
    <source>
        <dbReference type="SAM" id="MobiDB-lite"/>
    </source>
</evidence>
<name>A0A9P7C1D0_RHIOR</name>
<sequence length="202" mass="23162">MGSIAFDNQKNGQSNTHQYTKPINKPTSQHHLNALITEGEYDPYNHELCAAVRPDRPPEVISSRVAPYSKGKASSKRKEPEKPTVTKRVTTRRHMEEINQPPIQKITTDQNMDMDTELPIEIKDNQPTKKKIIKRRKPEILYDIAADVLDKPANITVRDLITTVPSLRRQLTTACRPNQQKRTISPDKTTIAVIEDNEDYRR</sequence>
<organism evidence="2 3">
    <name type="scientific">Rhizopus oryzae</name>
    <name type="common">Mucormycosis agent</name>
    <name type="synonym">Rhizopus arrhizus var. delemar</name>
    <dbReference type="NCBI Taxonomy" id="64495"/>
    <lineage>
        <taxon>Eukaryota</taxon>
        <taxon>Fungi</taxon>
        <taxon>Fungi incertae sedis</taxon>
        <taxon>Mucoromycota</taxon>
        <taxon>Mucoromycotina</taxon>
        <taxon>Mucoromycetes</taxon>
        <taxon>Mucorales</taxon>
        <taxon>Mucorineae</taxon>
        <taxon>Rhizopodaceae</taxon>
        <taxon>Rhizopus</taxon>
    </lineage>
</organism>
<proteinExistence type="predicted"/>
<evidence type="ECO:0000313" key="2">
    <source>
        <dbReference type="EMBL" id="KAG1531445.1"/>
    </source>
</evidence>
<dbReference type="EMBL" id="JAANIT010005543">
    <property type="protein sequence ID" value="KAG1531445.1"/>
    <property type="molecule type" value="Genomic_DNA"/>
</dbReference>
<evidence type="ECO:0000313" key="3">
    <source>
        <dbReference type="Proteomes" id="UP000717996"/>
    </source>
</evidence>